<dbReference type="Proteomes" id="UP000186292">
    <property type="component" value="Unassembled WGS sequence"/>
</dbReference>
<feature type="region of interest" description="Disordered" evidence="1">
    <location>
        <begin position="313"/>
        <end position="353"/>
    </location>
</feature>
<dbReference type="GO" id="GO:0030288">
    <property type="term" value="C:outer membrane-bounded periplasmic space"/>
    <property type="evidence" value="ECO:0007669"/>
    <property type="project" value="TreeGrafter"/>
</dbReference>
<dbReference type="GO" id="GO:0008236">
    <property type="term" value="F:serine-type peptidase activity"/>
    <property type="evidence" value="ECO:0007669"/>
    <property type="project" value="InterPro"/>
</dbReference>
<dbReference type="InterPro" id="IPR005151">
    <property type="entry name" value="Tail-specific_protease"/>
</dbReference>
<dbReference type="SUPFAM" id="SSF52096">
    <property type="entry name" value="ClpP/crotonase"/>
    <property type="match status" value="1"/>
</dbReference>
<dbReference type="PANTHER" id="PTHR32060">
    <property type="entry name" value="TAIL-SPECIFIC PROTEASE"/>
    <property type="match status" value="1"/>
</dbReference>
<feature type="domain" description="Tail specific protease" evidence="3">
    <location>
        <begin position="127"/>
        <end position="333"/>
    </location>
</feature>
<evidence type="ECO:0000256" key="1">
    <source>
        <dbReference type="SAM" id="MobiDB-lite"/>
    </source>
</evidence>
<dbReference type="GO" id="GO:0004175">
    <property type="term" value="F:endopeptidase activity"/>
    <property type="evidence" value="ECO:0007669"/>
    <property type="project" value="TreeGrafter"/>
</dbReference>
<gene>
    <name evidence="4" type="ORF">SAMN05444817_10349</name>
</gene>
<keyword evidence="2" id="KW-0812">Transmembrane</keyword>
<keyword evidence="2" id="KW-0472">Membrane</keyword>
<evidence type="ECO:0000256" key="2">
    <source>
        <dbReference type="SAM" id="Phobius"/>
    </source>
</evidence>
<dbReference type="AlphaFoldDB" id="A0A1N7J0A3"/>
<evidence type="ECO:0000313" key="4">
    <source>
        <dbReference type="EMBL" id="SIS42740.1"/>
    </source>
</evidence>
<sequence>MGTMTTTQPTTTQPKPKKTGRRILTVIGVLFLAAVLVAAAAVYFYGPAVSAMTTGKARFLGTDSPKRYTATVLQLAEQGIYSDSEEFAAASEHAKEVAEDADSVDDVRGALDDAIHAAGGKHSRLFSPEQVEQRATDAAGSTAGAGPAVDVNGGVAVATVPGVTRHADVQGYADTLAGGLSQARDGGACGVVVDLRGNGGGDMGPMLAGLSPVIPDGTAMEFVYSGRTMAVSVNGNSVSGGGTPLTTDGGKWDAPTAVLVDEETASSGEATMLAFRGLDNSRSFGAPTAGFASANTVYDFPDGSELTLTIAKDRDREGQTYAEEPIEPDTKTESGDTALAAAQKWLRDEHGCQ</sequence>
<protein>
    <submittedName>
        <fullName evidence="4">Peptidase family S41</fullName>
    </submittedName>
</protein>
<organism evidence="4 5">
    <name type="scientific">Corynebacterium appendicis CIP 107643</name>
    <dbReference type="NCBI Taxonomy" id="1161099"/>
    <lineage>
        <taxon>Bacteria</taxon>
        <taxon>Bacillati</taxon>
        <taxon>Actinomycetota</taxon>
        <taxon>Actinomycetes</taxon>
        <taxon>Mycobacteriales</taxon>
        <taxon>Corynebacteriaceae</taxon>
        <taxon>Corynebacterium</taxon>
    </lineage>
</organism>
<dbReference type="Pfam" id="PF03572">
    <property type="entry name" value="Peptidase_S41"/>
    <property type="match status" value="1"/>
</dbReference>
<dbReference type="GO" id="GO:0007165">
    <property type="term" value="P:signal transduction"/>
    <property type="evidence" value="ECO:0007669"/>
    <property type="project" value="TreeGrafter"/>
</dbReference>
<dbReference type="STRING" id="1161099.SAMN05444817_10349"/>
<dbReference type="Gene3D" id="3.90.226.10">
    <property type="entry name" value="2-enoyl-CoA Hydratase, Chain A, domain 1"/>
    <property type="match status" value="1"/>
</dbReference>
<dbReference type="PANTHER" id="PTHR32060:SF30">
    <property type="entry name" value="CARBOXY-TERMINAL PROCESSING PROTEASE CTPA"/>
    <property type="match status" value="1"/>
</dbReference>
<evidence type="ECO:0000313" key="5">
    <source>
        <dbReference type="Proteomes" id="UP000186292"/>
    </source>
</evidence>
<accession>A0A1N7J0A3</accession>
<reference evidence="5" key="1">
    <citation type="submission" date="2017-01" db="EMBL/GenBank/DDBJ databases">
        <authorList>
            <person name="Varghese N."/>
            <person name="Submissions S."/>
        </authorList>
    </citation>
    <scope>NUCLEOTIDE SEQUENCE [LARGE SCALE GENOMIC DNA]</scope>
    <source>
        <strain evidence="5">DSM 44531</strain>
    </source>
</reference>
<dbReference type="GO" id="GO:0006508">
    <property type="term" value="P:proteolysis"/>
    <property type="evidence" value="ECO:0007669"/>
    <property type="project" value="InterPro"/>
</dbReference>
<feature type="transmembrane region" description="Helical" evidence="2">
    <location>
        <begin position="23"/>
        <end position="46"/>
    </location>
</feature>
<name>A0A1N7J0A3_9CORY</name>
<proteinExistence type="predicted"/>
<dbReference type="InterPro" id="IPR029045">
    <property type="entry name" value="ClpP/crotonase-like_dom_sf"/>
</dbReference>
<keyword evidence="2" id="KW-1133">Transmembrane helix</keyword>
<keyword evidence="5" id="KW-1185">Reference proteome</keyword>
<dbReference type="EMBL" id="FTOF01000003">
    <property type="protein sequence ID" value="SIS42740.1"/>
    <property type="molecule type" value="Genomic_DNA"/>
</dbReference>
<dbReference type="SMART" id="SM00245">
    <property type="entry name" value="TSPc"/>
    <property type="match status" value="1"/>
</dbReference>
<evidence type="ECO:0000259" key="3">
    <source>
        <dbReference type="SMART" id="SM00245"/>
    </source>
</evidence>